<dbReference type="EMBL" id="UZAH01026118">
    <property type="protein sequence ID" value="VDO75847.1"/>
    <property type="molecule type" value="Genomic_DNA"/>
</dbReference>
<proteinExistence type="predicted"/>
<keyword evidence="1" id="KW-0472">Membrane</keyword>
<reference evidence="2 3" key="1">
    <citation type="submission" date="2018-11" db="EMBL/GenBank/DDBJ databases">
        <authorList>
            <consortium name="Pathogen Informatics"/>
        </authorList>
    </citation>
    <scope>NUCLEOTIDE SEQUENCE [LARGE SCALE GENOMIC DNA]</scope>
</reference>
<name>A0A183FLW7_HELPZ</name>
<keyword evidence="1" id="KW-0812">Transmembrane</keyword>
<dbReference type="Proteomes" id="UP000050761">
    <property type="component" value="Unassembled WGS sequence"/>
</dbReference>
<organism evidence="3 4">
    <name type="scientific">Heligmosomoides polygyrus</name>
    <name type="common">Parasitic roundworm</name>
    <dbReference type="NCBI Taxonomy" id="6339"/>
    <lineage>
        <taxon>Eukaryota</taxon>
        <taxon>Metazoa</taxon>
        <taxon>Ecdysozoa</taxon>
        <taxon>Nematoda</taxon>
        <taxon>Chromadorea</taxon>
        <taxon>Rhabditida</taxon>
        <taxon>Rhabditina</taxon>
        <taxon>Rhabditomorpha</taxon>
        <taxon>Strongyloidea</taxon>
        <taxon>Heligmosomidae</taxon>
        <taxon>Heligmosomoides</taxon>
    </lineage>
</organism>
<evidence type="ECO:0000313" key="2">
    <source>
        <dbReference type="EMBL" id="VDO75847.1"/>
    </source>
</evidence>
<accession>A0A183FLW7</accession>
<reference evidence="4" key="2">
    <citation type="submission" date="2019-09" db="UniProtKB">
        <authorList>
            <consortium name="WormBaseParasite"/>
        </authorList>
    </citation>
    <scope>IDENTIFICATION</scope>
</reference>
<evidence type="ECO:0000256" key="1">
    <source>
        <dbReference type="SAM" id="Phobius"/>
    </source>
</evidence>
<accession>A0A3P7YWA2</accession>
<keyword evidence="1" id="KW-1133">Transmembrane helix</keyword>
<keyword evidence="3" id="KW-1185">Reference proteome</keyword>
<evidence type="ECO:0000313" key="3">
    <source>
        <dbReference type="Proteomes" id="UP000050761"/>
    </source>
</evidence>
<feature type="transmembrane region" description="Helical" evidence="1">
    <location>
        <begin position="87"/>
        <end position="108"/>
    </location>
</feature>
<dbReference type="AlphaFoldDB" id="A0A183FLW7"/>
<gene>
    <name evidence="2" type="ORF">HPBE_LOCUS8310</name>
</gene>
<sequence length="109" mass="11855">MVGTEDDALKTSSYMRKDLEDVQKTSSNVRIHKTCTGFRKRAESVVQLGVAIATSSVQYREGGASTASLSSPPRLQSPEVVHGAMDLIIFPSIFIMLIFLTCGTLYLIA</sequence>
<dbReference type="WBParaSite" id="HPBE_0000830901-mRNA-1">
    <property type="protein sequence ID" value="HPBE_0000830901-mRNA-1"/>
    <property type="gene ID" value="HPBE_0000830901"/>
</dbReference>
<evidence type="ECO:0000313" key="4">
    <source>
        <dbReference type="WBParaSite" id="HPBE_0000830901-mRNA-1"/>
    </source>
</evidence>
<protein>
    <submittedName>
        <fullName evidence="4">Transmembrane protein</fullName>
    </submittedName>
</protein>